<dbReference type="GO" id="GO:0044614">
    <property type="term" value="C:nuclear pore cytoplasmic filaments"/>
    <property type="evidence" value="ECO:0007669"/>
    <property type="project" value="TreeGrafter"/>
</dbReference>
<dbReference type="GO" id="GO:0000973">
    <property type="term" value="P:post-transcriptional tethering of RNA polymerase II gene DNA at nuclear periphery"/>
    <property type="evidence" value="ECO:0007669"/>
    <property type="project" value="TreeGrafter"/>
</dbReference>
<dbReference type="GO" id="GO:0003723">
    <property type="term" value="F:RNA binding"/>
    <property type="evidence" value="ECO:0007669"/>
    <property type="project" value="TreeGrafter"/>
</dbReference>
<dbReference type="GO" id="GO:0034398">
    <property type="term" value="P:telomere tethering at nuclear periphery"/>
    <property type="evidence" value="ECO:0007669"/>
    <property type="project" value="TreeGrafter"/>
</dbReference>
<sequence length="766" mass="85338">MKTLGAVAFRAPEDVDLLETDHGVAIGFTNHQAISAMDEFKDKSFEEIRLQDYNSGRYRRTPGSRPKFIPNRDMEVQVRVPFKALDGSGEMVINGASRMYLTKYQCVTAMEELENLSLEEIRLQDYSCGRHIEPYCCISESLLNEAFPINHNPLPLFNGEVTRPHSKAFQKMNARVSGDDPLFGQVFGTAAGFLPPLGQDYQIRAKKYTFCLPDTNSDNRSDSTSADSTTDNNNNSSSSCNNNNGNSNSDDHDSNNNCITTSLTRILDDNMKGTAVYLNTRLMCISADNKYSNKSMEELRMEDILSGVLYRDTTRPSVPEREFYRAFILKNLQTSSCLTERIQSNLEEMEYNQSIVKSLLYKAEEQQERIKFNLEHKQNNLEDIGQRQDYSCSLECSEVKSNRSEAVPKASSTSGNAEASGEAIMTAGETSASNLDVKNCESVKCMIKSNTQAAGTVTKSLEEVKSLYSESQKCPLKGRFNSNSDSSFEDRVSSSVGTTTFVEKSCNSKAKPNVQPLTSKTFETRLDTQTIPLSQESHLSVTKPSLWHYMKHSFRGQFEKEANSSFGTPSDELTTHSSIGTFAQGYSISFGEPHDEETTTSLRDSLGSGANPSFREPFGRWATHSFRDPFAVGANPSFGKAFDGWATHSFRDSFAQRANPSFGKPFGEWATHSFRDSFAQRANPSFGKPFNGWATHSFRDSFAQRANPSFGKPFGEWATHSFRDSFAQRANPSSGKPFHRDNTHSFAPEDNLSFGKSFGGGTSNMF</sequence>
<organism evidence="2 3">
    <name type="scientific">Plakobranchus ocellatus</name>
    <dbReference type="NCBI Taxonomy" id="259542"/>
    <lineage>
        <taxon>Eukaryota</taxon>
        <taxon>Metazoa</taxon>
        <taxon>Spiralia</taxon>
        <taxon>Lophotrochozoa</taxon>
        <taxon>Mollusca</taxon>
        <taxon>Gastropoda</taxon>
        <taxon>Heterobranchia</taxon>
        <taxon>Euthyneura</taxon>
        <taxon>Panpulmonata</taxon>
        <taxon>Sacoglossa</taxon>
        <taxon>Placobranchoidea</taxon>
        <taxon>Plakobranchidae</taxon>
        <taxon>Plakobranchus</taxon>
    </lineage>
</organism>
<evidence type="ECO:0000313" key="2">
    <source>
        <dbReference type="EMBL" id="GFO09780.1"/>
    </source>
</evidence>
<dbReference type="Gene3D" id="1.10.10.2360">
    <property type="match status" value="3"/>
</dbReference>
<reference evidence="2 3" key="1">
    <citation type="journal article" date="2021" name="Elife">
        <title>Chloroplast acquisition without the gene transfer in kleptoplastic sea slugs, Plakobranchus ocellatus.</title>
        <authorList>
            <person name="Maeda T."/>
            <person name="Takahashi S."/>
            <person name="Yoshida T."/>
            <person name="Shimamura S."/>
            <person name="Takaki Y."/>
            <person name="Nagai Y."/>
            <person name="Toyoda A."/>
            <person name="Suzuki Y."/>
            <person name="Arimoto A."/>
            <person name="Ishii H."/>
            <person name="Satoh N."/>
            <person name="Nishiyama T."/>
            <person name="Hasebe M."/>
            <person name="Maruyama T."/>
            <person name="Minagawa J."/>
            <person name="Obokata J."/>
            <person name="Shigenobu S."/>
        </authorList>
    </citation>
    <scope>NUCLEOTIDE SEQUENCE [LARGE SCALE GENOMIC DNA]</scope>
</reference>
<dbReference type="GO" id="GO:0008139">
    <property type="term" value="F:nuclear localization sequence binding"/>
    <property type="evidence" value="ECO:0007669"/>
    <property type="project" value="TreeGrafter"/>
</dbReference>
<dbReference type="AlphaFoldDB" id="A0AAV4ASB5"/>
<dbReference type="Pfam" id="PF21240">
    <property type="entry name" value="Nup98_GLEBS"/>
    <property type="match status" value="3"/>
</dbReference>
<dbReference type="EMBL" id="BLXT01004127">
    <property type="protein sequence ID" value="GFO09780.1"/>
    <property type="molecule type" value="Genomic_DNA"/>
</dbReference>
<comment type="caution">
    <text evidence="2">The sequence shown here is derived from an EMBL/GenBank/DDBJ whole genome shotgun (WGS) entry which is preliminary data.</text>
</comment>
<gene>
    <name evidence="2" type="ORF">PoB_003628500</name>
</gene>
<feature type="compositionally biased region" description="Low complexity" evidence="1">
    <location>
        <begin position="217"/>
        <end position="248"/>
    </location>
</feature>
<dbReference type="PANTHER" id="PTHR23198:SF6">
    <property type="entry name" value="NUCLEAR PORE COMPLEX PROTEIN NUP98-NUP96"/>
    <property type="match status" value="1"/>
</dbReference>
<dbReference type="GO" id="GO:0006405">
    <property type="term" value="P:RNA export from nucleus"/>
    <property type="evidence" value="ECO:0007669"/>
    <property type="project" value="TreeGrafter"/>
</dbReference>
<proteinExistence type="predicted"/>
<dbReference type="GO" id="GO:0006606">
    <property type="term" value="P:protein import into nucleus"/>
    <property type="evidence" value="ECO:0007669"/>
    <property type="project" value="TreeGrafter"/>
</dbReference>
<accession>A0AAV4ASB5</accession>
<evidence type="ECO:0000313" key="3">
    <source>
        <dbReference type="Proteomes" id="UP000735302"/>
    </source>
</evidence>
<dbReference type="Proteomes" id="UP000735302">
    <property type="component" value="Unassembled WGS sequence"/>
</dbReference>
<keyword evidence="3" id="KW-1185">Reference proteome</keyword>
<name>A0AAV4ASB5_9GAST</name>
<dbReference type="GO" id="GO:0017056">
    <property type="term" value="F:structural constituent of nuclear pore"/>
    <property type="evidence" value="ECO:0007669"/>
    <property type="project" value="TreeGrafter"/>
</dbReference>
<dbReference type="PANTHER" id="PTHR23198">
    <property type="entry name" value="NUCLEOPORIN"/>
    <property type="match status" value="1"/>
</dbReference>
<feature type="region of interest" description="Disordered" evidence="1">
    <location>
        <begin position="217"/>
        <end position="255"/>
    </location>
</feature>
<evidence type="ECO:0000256" key="1">
    <source>
        <dbReference type="SAM" id="MobiDB-lite"/>
    </source>
</evidence>
<dbReference type="InterPro" id="IPR037665">
    <property type="entry name" value="Nucleoporin_S59-like"/>
</dbReference>
<protein>
    <submittedName>
        <fullName evidence="2">Nuclear pore complex protein nup98-nup96</fullName>
    </submittedName>
</protein>